<sequence length="100" mass="12451">MSEYYICYVRVLTSIISEYLRLLKYLLYFLNKQENFIHYVASSCILYSEIIDLIRRRNKGGRYLIHIYYFRELMERQKCFIYTADCRTCQLRRQLRYTVQ</sequence>
<proteinExistence type="predicted"/>
<dbReference type="EMBL" id="HBUF01014758">
    <property type="protein sequence ID" value="CAG6609475.1"/>
    <property type="molecule type" value="Transcribed_RNA"/>
</dbReference>
<dbReference type="AlphaFoldDB" id="A0A8D8PPU5"/>
<protein>
    <submittedName>
        <fullName evidence="1">Uncharacterized protein</fullName>
    </submittedName>
</protein>
<name>A0A8D8PPU5_9HEMI</name>
<evidence type="ECO:0000313" key="1">
    <source>
        <dbReference type="EMBL" id="CAG6609475.1"/>
    </source>
</evidence>
<organism evidence="1">
    <name type="scientific">Cacopsylla melanoneura</name>
    <dbReference type="NCBI Taxonomy" id="428564"/>
    <lineage>
        <taxon>Eukaryota</taxon>
        <taxon>Metazoa</taxon>
        <taxon>Ecdysozoa</taxon>
        <taxon>Arthropoda</taxon>
        <taxon>Hexapoda</taxon>
        <taxon>Insecta</taxon>
        <taxon>Pterygota</taxon>
        <taxon>Neoptera</taxon>
        <taxon>Paraneoptera</taxon>
        <taxon>Hemiptera</taxon>
        <taxon>Sternorrhyncha</taxon>
        <taxon>Psylloidea</taxon>
        <taxon>Psyllidae</taxon>
        <taxon>Psyllinae</taxon>
        <taxon>Cacopsylla</taxon>
    </lineage>
</organism>
<accession>A0A8D8PPU5</accession>
<reference evidence="1" key="1">
    <citation type="submission" date="2021-05" db="EMBL/GenBank/DDBJ databases">
        <authorList>
            <person name="Alioto T."/>
            <person name="Alioto T."/>
            <person name="Gomez Garrido J."/>
        </authorList>
    </citation>
    <scope>NUCLEOTIDE SEQUENCE</scope>
</reference>